<evidence type="ECO:0000313" key="2">
    <source>
        <dbReference type="Proteomes" id="UP001175227"/>
    </source>
</evidence>
<dbReference type="AlphaFoldDB" id="A0AA39UC59"/>
<reference evidence="1" key="1">
    <citation type="submission" date="2023-06" db="EMBL/GenBank/DDBJ databases">
        <authorList>
            <consortium name="Lawrence Berkeley National Laboratory"/>
            <person name="Ahrendt S."/>
            <person name="Sahu N."/>
            <person name="Indic B."/>
            <person name="Wong-Bajracharya J."/>
            <person name="Merenyi Z."/>
            <person name="Ke H.-M."/>
            <person name="Monk M."/>
            <person name="Kocsube S."/>
            <person name="Drula E."/>
            <person name="Lipzen A."/>
            <person name="Balint B."/>
            <person name="Henrissat B."/>
            <person name="Andreopoulos B."/>
            <person name="Martin F.M."/>
            <person name="Harder C.B."/>
            <person name="Rigling D."/>
            <person name="Ford K.L."/>
            <person name="Foster G.D."/>
            <person name="Pangilinan J."/>
            <person name="Papanicolaou A."/>
            <person name="Barry K."/>
            <person name="LaButti K."/>
            <person name="Viragh M."/>
            <person name="Koriabine M."/>
            <person name="Yan M."/>
            <person name="Riley R."/>
            <person name="Champramary S."/>
            <person name="Plett K.L."/>
            <person name="Tsai I.J."/>
            <person name="Slot J."/>
            <person name="Sipos G."/>
            <person name="Plett J."/>
            <person name="Nagy L.G."/>
            <person name="Grigoriev I.V."/>
        </authorList>
    </citation>
    <scope>NUCLEOTIDE SEQUENCE</scope>
    <source>
        <strain evidence="1">ICMP 16352</strain>
    </source>
</reference>
<proteinExistence type="predicted"/>
<dbReference type="EMBL" id="JAUEPR010000006">
    <property type="protein sequence ID" value="KAK0483867.1"/>
    <property type="molecule type" value="Genomic_DNA"/>
</dbReference>
<sequence>MPSNNHTHKVITALSQSTIHSHTRMLFQIKLTAVALAAMFLFVGQANAIAANPVDACNGSNNYSDGHSCAFQQSQGICRINSCGVLVCVPN</sequence>
<name>A0AA39UC59_9AGAR</name>
<dbReference type="Proteomes" id="UP001175227">
    <property type="component" value="Unassembled WGS sequence"/>
</dbReference>
<keyword evidence="2" id="KW-1185">Reference proteome</keyword>
<accession>A0AA39UC59</accession>
<evidence type="ECO:0000313" key="1">
    <source>
        <dbReference type="EMBL" id="KAK0483867.1"/>
    </source>
</evidence>
<organism evidence="1 2">
    <name type="scientific">Armillaria novae-zelandiae</name>
    <dbReference type="NCBI Taxonomy" id="153914"/>
    <lineage>
        <taxon>Eukaryota</taxon>
        <taxon>Fungi</taxon>
        <taxon>Dikarya</taxon>
        <taxon>Basidiomycota</taxon>
        <taxon>Agaricomycotina</taxon>
        <taxon>Agaricomycetes</taxon>
        <taxon>Agaricomycetidae</taxon>
        <taxon>Agaricales</taxon>
        <taxon>Marasmiineae</taxon>
        <taxon>Physalacriaceae</taxon>
        <taxon>Armillaria</taxon>
    </lineage>
</organism>
<protein>
    <submittedName>
        <fullName evidence="1">Uncharacterized protein</fullName>
    </submittedName>
</protein>
<gene>
    <name evidence="1" type="ORF">IW261DRAFT_985332</name>
</gene>
<comment type="caution">
    <text evidence="1">The sequence shown here is derived from an EMBL/GenBank/DDBJ whole genome shotgun (WGS) entry which is preliminary data.</text>
</comment>